<keyword evidence="2 8" id="KW-0812">Transmembrane</keyword>
<keyword evidence="9" id="KW-1003">Cell membrane</keyword>
<evidence type="ECO:0000256" key="8">
    <source>
        <dbReference type="RuleBase" id="RU000688"/>
    </source>
</evidence>
<keyword evidence="4 8" id="KW-0297">G-protein coupled receptor</keyword>
<dbReference type="InterPro" id="IPR017452">
    <property type="entry name" value="GPCR_Rhodpsn_7TM"/>
</dbReference>
<evidence type="ECO:0000256" key="4">
    <source>
        <dbReference type="ARBA" id="ARBA00023040"/>
    </source>
</evidence>
<dbReference type="Pfam" id="PF13853">
    <property type="entry name" value="7tm_4"/>
    <property type="match status" value="1"/>
</dbReference>
<protein>
    <recommendedName>
        <fullName evidence="9">Olfactory receptor</fullName>
    </recommendedName>
</protein>
<keyword evidence="5 9" id="KW-0472">Membrane</keyword>
<organism evidence="11 12">
    <name type="scientific">Aquarana catesbeiana</name>
    <name type="common">American bullfrog</name>
    <name type="synonym">Rana catesbeiana</name>
    <dbReference type="NCBI Taxonomy" id="8400"/>
    <lineage>
        <taxon>Eukaryota</taxon>
        <taxon>Metazoa</taxon>
        <taxon>Chordata</taxon>
        <taxon>Craniata</taxon>
        <taxon>Vertebrata</taxon>
        <taxon>Euteleostomi</taxon>
        <taxon>Amphibia</taxon>
        <taxon>Batrachia</taxon>
        <taxon>Anura</taxon>
        <taxon>Neobatrachia</taxon>
        <taxon>Ranoidea</taxon>
        <taxon>Ranidae</taxon>
        <taxon>Aquarana</taxon>
    </lineage>
</organism>
<dbReference type="GO" id="GO:0005886">
    <property type="term" value="C:plasma membrane"/>
    <property type="evidence" value="ECO:0007669"/>
    <property type="project" value="UniProtKB-SubCell"/>
</dbReference>
<dbReference type="PANTHER" id="PTHR48018">
    <property type="entry name" value="OLFACTORY RECEPTOR"/>
    <property type="match status" value="1"/>
</dbReference>
<evidence type="ECO:0000256" key="7">
    <source>
        <dbReference type="ARBA" id="ARBA00023224"/>
    </source>
</evidence>
<dbReference type="PRINTS" id="PR00245">
    <property type="entry name" value="OLFACTORYR"/>
</dbReference>
<feature type="domain" description="G-protein coupled receptors family 1 profile" evidence="10">
    <location>
        <begin position="58"/>
        <end position="307"/>
    </location>
</feature>
<feature type="transmembrane region" description="Helical" evidence="9">
    <location>
        <begin position="77"/>
        <end position="95"/>
    </location>
</feature>
<accession>A0A2G9QAM4</accession>
<evidence type="ECO:0000256" key="3">
    <source>
        <dbReference type="ARBA" id="ARBA00022989"/>
    </source>
</evidence>
<proteinExistence type="inferred from homology"/>
<dbReference type="InterPro" id="IPR000725">
    <property type="entry name" value="Olfact_rcpt"/>
</dbReference>
<dbReference type="PROSITE" id="PS00237">
    <property type="entry name" value="G_PROTEIN_RECEP_F1_1"/>
    <property type="match status" value="1"/>
</dbReference>
<feature type="transmembrane region" description="Helical" evidence="9">
    <location>
        <begin position="217"/>
        <end position="242"/>
    </location>
</feature>
<feature type="transmembrane region" description="Helical" evidence="9">
    <location>
        <begin position="158"/>
        <end position="175"/>
    </location>
</feature>
<evidence type="ECO:0000256" key="6">
    <source>
        <dbReference type="ARBA" id="ARBA00023170"/>
    </source>
</evidence>
<feature type="transmembrane region" description="Helical" evidence="9">
    <location>
        <begin position="254"/>
        <end position="277"/>
    </location>
</feature>
<evidence type="ECO:0000256" key="5">
    <source>
        <dbReference type="ARBA" id="ARBA00023136"/>
    </source>
</evidence>
<reference evidence="12" key="1">
    <citation type="journal article" date="2017" name="Nat. Commun.">
        <title>The North American bullfrog draft genome provides insight into hormonal regulation of long noncoding RNA.</title>
        <authorList>
            <person name="Hammond S.A."/>
            <person name="Warren R.L."/>
            <person name="Vandervalk B.P."/>
            <person name="Kucuk E."/>
            <person name="Khan H."/>
            <person name="Gibb E.A."/>
            <person name="Pandoh P."/>
            <person name="Kirk H."/>
            <person name="Zhao Y."/>
            <person name="Jones M."/>
            <person name="Mungall A.J."/>
            <person name="Coope R."/>
            <person name="Pleasance S."/>
            <person name="Moore R.A."/>
            <person name="Holt R.A."/>
            <person name="Round J.M."/>
            <person name="Ohora S."/>
            <person name="Walle B.V."/>
            <person name="Veldhoen N."/>
            <person name="Helbing C.C."/>
            <person name="Birol I."/>
        </authorList>
    </citation>
    <scope>NUCLEOTIDE SEQUENCE [LARGE SCALE GENOMIC DNA]</scope>
</reference>
<dbReference type="EMBL" id="KZ060204">
    <property type="protein sequence ID" value="PIO12654.1"/>
    <property type="molecule type" value="Genomic_DNA"/>
</dbReference>
<keyword evidence="9" id="KW-0716">Sensory transduction</keyword>
<feature type="transmembrane region" description="Helical" evidence="9">
    <location>
        <begin position="289"/>
        <end position="309"/>
    </location>
</feature>
<name>A0A2G9QAM4_AQUCT</name>
<comment type="similarity">
    <text evidence="8">Belongs to the G-protein coupled receptor 1 family.</text>
</comment>
<dbReference type="OrthoDB" id="9889152at2759"/>
<dbReference type="GO" id="GO:0004984">
    <property type="term" value="F:olfactory receptor activity"/>
    <property type="evidence" value="ECO:0007669"/>
    <property type="project" value="InterPro"/>
</dbReference>
<dbReference type="PROSITE" id="PS50262">
    <property type="entry name" value="G_PROTEIN_RECEP_F1_2"/>
    <property type="match status" value="1"/>
</dbReference>
<keyword evidence="9" id="KW-0552">Olfaction</keyword>
<evidence type="ECO:0000313" key="12">
    <source>
        <dbReference type="Proteomes" id="UP000228934"/>
    </source>
</evidence>
<evidence type="ECO:0000256" key="2">
    <source>
        <dbReference type="ARBA" id="ARBA00022692"/>
    </source>
</evidence>
<dbReference type="PRINTS" id="PR00237">
    <property type="entry name" value="GPCRRHODOPSN"/>
</dbReference>
<dbReference type="AlphaFoldDB" id="A0A2G9QAM4"/>
<feature type="transmembrane region" description="Helical" evidence="9">
    <location>
        <begin position="115"/>
        <end position="137"/>
    </location>
</feature>
<keyword evidence="3 9" id="KW-1133">Transmembrane helix</keyword>
<dbReference type="Gene3D" id="1.20.1070.10">
    <property type="entry name" value="Rhodopsin 7-helix transmembrane proteins"/>
    <property type="match status" value="1"/>
</dbReference>
<dbReference type="FunFam" id="1.20.1070.10:FF:000003">
    <property type="entry name" value="Olfactory receptor"/>
    <property type="match status" value="1"/>
</dbReference>
<keyword evidence="12" id="KW-1185">Reference proteome</keyword>
<keyword evidence="7 8" id="KW-0807">Transducer</keyword>
<sequence>MDLCTHDRKVRQQSFVGGKFENLLANICWRKVRQQMFDGPYTRSDFQPTSSHPTFPVGESDCVYAALRSSSLQTPMYYFLSFLSLVDLLYSSVITPKMLGDLLSQSKTISFIGCAIQFFFFAIMSVTESLLLSTMSYDRYVAICQPLRYGSIMTKKRCLSLILLIFAVSCLQSVVQTSCIFTLEYCGSNFIKHFYCDAPPLFKLSCSDTLWCDSVAFFFVSTCGAGSLMAILVSYTLIVLSILRMKSKKGRQKVFNTCSSHIMCLSIFYGTVFFIYLRPTDHSFEEQDRVVTILYTVLIPMLNPLIYSLRNQDVKQAIKKAIHINP</sequence>
<dbReference type="GO" id="GO:0004930">
    <property type="term" value="F:G protein-coupled receptor activity"/>
    <property type="evidence" value="ECO:0007669"/>
    <property type="project" value="UniProtKB-KW"/>
</dbReference>
<dbReference type="InterPro" id="IPR000276">
    <property type="entry name" value="GPCR_Rhodpsn"/>
</dbReference>
<keyword evidence="6 8" id="KW-0675">Receptor</keyword>
<dbReference type="Proteomes" id="UP000228934">
    <property type="component" value="Unassembled WGS sequence"/>
</dbReference>
<comment type="subcellular location">
    <subcellularLocation>
        <location evidence="9">Cell membrane</location>
        <topology evidence="9">Multi-pass membrane protein</topology>
    </subcellularLocation>
    <subcellularLocation>
        <location evidence="1">Membrane</location>
        <topology evidence="1">Multi-pass membrane protein</topology>
    </subcellularLocation>
</comment>
<evidence type="ECO:0000259" key="10">
    <source>
        <dbReference type="PROSITE" id="PS50262"/>
    </source>
</evidence>
<dbReference type="SUPFAM" id="SSF81321">
    <property type="entry name" value="Family A G protein-coupled receptor-like"/>
    <property type="match status" value="1"/>
</dbReference>
<evidence type="ECO:0000313" key="11">
    <source>
        <dbReference type="EMBL" id="PIO12654.1"/>
    </source>
</evidence>
<evidence type="ECO:0000256" key="1">
    <source>
        <dbReference type="ARBA" id="ARBA00004141"/>
    </source>
</evidence>
<gene>
    <name evidence="11" type="ORF">AB205_0162890</name>
</gene>
<evidence type="ECO:0000256" key="9">
    <source>
        <dbReference type="RuleBase" id="RU363047"/>
    </source>
</evidence>